<comment type="caution">
    <text evidence="3">The sequence shown here is derived from an EMBL/GenBank/DDBJ whole genome shotgun (WGS) entry which is preliminary data.</text>
</comment>
<feature type="transmembrane region" description="Helical" evidence="1">
    <location>
        <begin position="311"/>
        <end position="330"/>
    </location>
</feature>
<feature type="transmembrane region" description="Helical" evidence="1">
    <location>
        <begin position="342"/>
        <end position="360"/>
    </location>
</feature>
<accession>A0A0B2C029</accession>
<organism evidence="3 4">
    <name type="scientific">Croceibacterium mercuriale</name>
    <dbReference type="NCBI Taxonomy" id="1572751"/>
    <lineage>
        <taxon>Bacteria</taxon>
        <taxon>Pseudomonadati</taxon>
        <taxon>Pseudomonadota</taxon>
        <taxon>Alphaproteobacteria</taxon>
        <taxon>Sphingomonadales</taxon>
        <taxon>Erythrobacteraceae</taxon>
        <taxon>Croceibacterium</taxon>
    </lineage>
</organism>
<evidence type="ECO:0000313" key="3">
    <source>
        <dbReference type="EMBL" id="KHL25311.1"/>
    </source>
</evidence>
<keyword evidence="1" id="KW-1133">Transmembrane helix</keyword>
<protein>
    <recommendedName>
        <fullName evidence="2">Acyltransferase 3 domain-containing protein</fullName>
    </recommendedName>
</protein>
<dbReference type="PANTHER" id="PTHR36927:SF3">
    <property type="entry name" value="GLUCANS BIOSYNTHESIS PROTEIN C"/>
    <property type="match status" value="1"/>
</dbReference>
<feature type="transmembrane region" description="Helical" evidence="1">
    <location>
        <begin position="91"/>
        <end position="112"/>
    </location>
</feature>
<feature type="transmembrane region" description="Helical" evidence="1">
    <location>
        <begin position="279"/>
        <end position="299"/>
    </location>
</feature>
<evidence type="ECO:0000256" key="1">
    <source>
        <dbReference type="SAM" id="Phobius"/>
    </source>
</evidence>
<evidence type="ECO:0000259" key="2">
    <source>
        <dbReference type="Pfam" id="PF01757"/>
    </source>
</evidence>
<dbReference type="GO" id="GO:0016747">
    <property type="term" value="F:acyltransferase activity, transferring groups other than amino-acyl groups"/>
    <property type="evidence" value="ECO:0007669"/>
    <property type="project" value="InterPro"/>
</dbReference>
<feature type="transmembrane region" description="Helical" evidence="1">
    <location>
        <begin position="60"/>
        <end position="79"/>
    </location>
</feature>
<dbReference type="Proteomes" id="UP000030988">
    <property type="component" value="Unassembled WGS sequence"/>
</dbReference>
<keyword evidence="1" id="KW-0472">Membrane</keyword>
<dbReference type="OrthoDB" id="8288190at2"/>
<dbReference type="PANTHER" id="PTHR36927">
    <property type="entry name" value="BLR4337 PROTEIN"/>
    <property type="match status" value="1"/>
</dbReference>
<dbReference type="EMBL" id="JTDN01000001">
    <property type="protein sequence ID" value="KHL25311.1"/>
    <property type="molecule type" value="Genomic_DNA"/>
</dbReference>
<dbReference type="AlphaFoldDB" id="A0A0B2C029"/>
<reference evidence="3 4" key="1">
    <citation type="submission" date="2014-11" db="EMBL/GenBank/DDBJ databases">
        <title>Draft genome sequence of Kirrobacter mercurialis.</title>
        <authorList>
            <person name="Coil D.A."/>
            <person name="Eisen J.A."/>
        </authorList>
    </citation>
    <scope>NUCLEOTIDE SEQUENCE [LARGE SCALE GENOMIC DNA]</scope>
    <source>
        <strain evidence="3 4">Coronado</strain>
    </source>
</reference>
<proteinExistence type="predicted"/>
<dbReference type="InterPro" id="IPR002656">
    <property type="entry name" value="Acyl_transf_3_dom"/>
</dbReference>
<name>A0A0B2C029_9SPHN</name>
<sequence length="394" mass="43103">MTSTTAAPPREHYWDTLRAGAMLLGIPYHVALCYRPGQDWIVRTGEGVPGMALLAELIHLFRMPTFFLIAGYFAAMLLVRRAPGAWLGGRVRRLGLPFVATILTLVPLLNLACEFSTFPPAEALRSFRDNALTSGGYWVRHLWFIIVLLYCSAIVAALVRWMPGLARQQVASRTDAALARHLPLALLATATIVGLWQGAVVEAFWDWGFATNLYQQILRIDEFIAYLPYFALGCLLQRMPAVQAKFGQLSPAVMVIAIVATIVSVRWGSEVHPATGRFIATFAALASTQVLVAAARTWFDRPSAGVRAVTEGAFVIYLFHMPIVIGLAWLGQEVALPTWLKVVAVNLLTLALSWGAWLVIRRSGTLSLAFNGVRTPLPLHRSGTGAAGGDPVRF</sequence>
<feature type="transmembrane region" description="Helical" evidence="1">
    <location>
        <begin position="142"/>
        <end position="161"/>
    </location>
</feature>
<gene>
    <name evidence="3" type="ORF">PK98_00805</name>
</gene>
<dbReference type="InterPro" id="IPR050623">
    <property type="entry name" value="Glucan_succinyl_AcylTrfase"/>
</dbReference>
<dbReference type="Pfam" id="PF01757">
    <property type="entry name" value="Acyl_transf_3"/>
    <property type="match status" value="1"/>
</dbReference>
<feature type="domain" description="Acyltransferase 3" evidence="2">
    <location>
        <begin position="12"/>
        <end position="356"/>
    </location>
</feature>
<feature type="transmembrane region" description="Helical" evidence="1">
    <location>
        <begin position="217"/>
        <end position="236"/>
    </location>
</feature>
<feature type="transmembrane region" description="Helical" evidence="1">
    <location>
        <begin position="248"/>
        <end position="267"/>
    </location>
</feature>
<feature type="transmembrane region" description="Helical" evidence="1">
    <location>
        <begin position="182"/>
        <end position="205"/>
    </location>
</feature>
<dbReference type="RefSeq" id="WP_039093571.1">
    <property type="nucleotide sequence ID" value="NZ_JTDN01000001.1"/>
</dbReference>
<evidence type="ECO:0000313" key="4">
    <source>
        <dbReference type="Proteomes" id="UP000030988"/>
    </source>
</evidence>
<keyword evidence="4" id="KW-1185">Reference proteome</keyword>
<keyword evidence="1" id="KW-0812">Transmembrane</keyword>